<dbReference type="Gene3D" id="3.40.30.10">
    <property type="entry name" value="Glutaredoxin"/>
    <property type="match status" value="1"/>
</dbReference>
<dbReference type="Proteomes" id="UP000471521">
    <property type="component" value="Unassembled WGS sequence"/>
</dbReference>
<dbReference type="RefSeq" id="WP_159527587.1">
    <property type="nucleotide sequence ID" value="NZ_WUUU01000221.1"/>
</dbReference>
<keyword evidence="5" id="KW-1185">Reference proteome</keyword>
<dbReference type="Pfam" id="PF03190">
    <property type="entry name" value="Thioredox_DsbH"/>
    <property type="match status" value="1"/>
</dbReference>
<dbReference type="AlphaFoldDB" id="A0A6B0SRK2"/>
<dbReference type="PANTHER" id="PTHR42899:SF1">
    <property type="entry name" value="SPERMATOGENESIS-ASSOCIATED PROTEIN 20"/>
    <property type="match status" value="1"/>
</dbReference>
<name>A0A6B0SRK2_9EURY</name>
<accession>A0A6B0SRK2</accession>
<organism evidence="4 5">
    <name type="scientific">Halobacterium bonnevillei</name>
    <dbReference type="NCBI Taxonomy" id="2692200"/>
    <lineage>
        <taxon>Archaea</taxon>
        <taxon>Methanobacteriati</taxon>
        <taxon>Methanobacteriota</taxon>
        <taxon>Stenosarchaea group</taxon>
        <taxon>Halobacteria</taxon>
        <taxon>Halobacteriales</taxon>
        <taxon>Halobacteriaceae</taxon>
        <taxon>Halobacterium</taxon>
    </lineage>
</organism>
<evidence type="ECO:0000256" key="2">
    <source>
        <dbReference type="SAM" id="MobiDB-lite"/>
    </source>
</evidence>
<feature type="domain" description="Spermatogenesis-associated protein 20-like TRX" evidence="3">
    <location>
        <begin position="8"/>
        <end position="167"/>
    </location>
</feature>
<sequence length="208" mass="23331">MTAPTNRNRLADAGSPYLRQHADNPVNWQLWDDEAFEAAERRDDPIFLSIGYSACHWCHVMEEESFSDPEVADALNENFVPIKVDREERPDVDSLYMTVCNVVRGGGGWPLSVFLTPDRKPFYVGTYFPKHSKQNQPGFLPLLERVAGEWEHNREELEDRAEQWMSAASGELESLPDPVDVGDDSPLVDAADALARAADQDHGGFGRA</sequence>
<feature type="non-terminal residue" evidence="4">
    <location>
        <position position="208"/>
    </location>
</feature>
<protein>
    <submittedName>
        <fullName evidence="4">DUF255 domain-containing protein</fullName>
    </submittedName>
</protein>
<evidence type="ECO:0000256" key="1">
    <source>
        <dbReference type="SAM" id="Coils"/>
    </source>
</evidence>
<gene>
    <name evidence="4" type="ORF">GRX66_17045</name>
</gene>
<proteinExistence type="predicted"/>
<keyword evidence="1" id="KW-0175">Coiled coil</keyword>
<evidence type="ECO:0000313" key="4">
    <source>
        <dbReference type="EMBL" id="MXR22213.1"/>
    </source>
</evidence>
<reference evidence="4 5" key="1">
    <citation type="submission" date="2019-12" db="EMBL/GenBank/DDBJ databases">
        <title>Isolation and characterization of three novel carbon monoxide-oxidizing members of Halobacteria from salione crusts and soils.</title>
        <authorList>
            <person name="Myers M.R."/>
            <person name="King G.M."/>
        </authorList>
    </citation>
    <scope>NUCLEOTIDE SEQUENCE [LARGE SCALE GENOMIC DNA]</scope>
    <source>
        <strain evidence="4 5">PCN9</strain>
    </source>
</reference>
<feature type="region of interest" description="Disordered" evidence="2">
    <location>
        <begin position="170"/>
        <end position="208"/>
    </location>
</feature>
<dbReference type="EMBL" id="WUUU01000221">
    <property type="protein sequence ID" value="MXR22213.1"/>
    <property type="molecule type" value="Genomic_DNA"/>
</dbReference>
<comment type="caution">
    <text evidence="4">The sequence shown here is derived from an EMBL/GenBank/DDBJ whole genome shotgun (WGS) entry which is preliminary data.</text>
</comment>
<dbReference type="PANTHER" id="PTHR42899">
    <property type="entry name" value="SPERMATOGENESIS-ASSOCIATED PROTEIN 20"/>
    <property type="match status" value="1"/>
</dbReference>
<feature type="compositionally biased region" description="Basic and acidic residues" evidence="2">
    <location>
        <begin position="198"/>
        <end position="208"/>
    </location>
</feature>
<dbReference type="InterPro" id="IPR036249">
    <property type="entry name" value="Thioredoxin-like_sf"/>
</dbReference>
<feature type="coiled-coil region" evidence="1">
    <location>
        <begin position="140"/>
        <end position="167"/>
    </location>
</feature>
<evidence type="ECO:0000259" key="3">
    <source>
        <dbReference type="Pfam" id="PF03190"/>
    </source>
</evidence>
<evidence type="ECO:0000313" key="5">
    <source>
        <dbReference type="Proteomes" id="UP000471521"/>
    </source>
</evidence>
<dbReference type="InterPro" id="IPR024705">
    <property type="entry name" value="Ssp411"/>
</dbReference>
<dbReference type="SUPFAM" id="SSF52833">
    <property type="entry name" value="Thioredoxin-like"/>
    <property type="match status" value="1"/>
</dbReference>
<dbReference type="CDD" id="cd02955">
    <property type="entry name" value="SSP411"/>
    <property type="match status" value="1"/>
</dbReference>
<dbReference type="InterPro" id="IPR004879">
    <property type="entry name" value="Ssp411-like_TRX"/>
</dbReference>
<dbReference type="OrthoDB" id="28016at2157"/>